<dbReference type="EMBL" id="QNRH01000002">
    <property type="protein sequence ID" value="RBO97579.1"/>
    <property type="molecule type" value="Genomic_DNA"/>
</dbReference>
<keyword evidence="2" id="KW-0808">Transferase</keyword>
<dbReference type="RefSeq" id="WP_113943565.1">
    <property type="nucleotide sequence ID" value="NZ_JBHEEG010000002.1"/>
</dbReference>
<evidence type="ECO:0000313" key="3">
    <source>
        <dbReference type="Proteomes" id="UP000252893"/>
    </source>
</evidence>
<reference evidence="2 3" key="1">
    <citation type="submission" date="2018-06" db="EMBL/GenBank/DDBJ databases">
        <title>Genomic Encyclopedia of Type Strains, Phase IV (KMG-IV): sequencing the most valuable type-strain genomes for metagenomic binning, comparative biology and taxonomic classification.</title>
        <authorList>
            <person name="Goeker M."/>
        </authorList>
    </citation>
    <scope>NUCLEOTIDE SEQUENCE [LARGE SCALE GENOMIC DNA]</scope>
    <source>
        <strain evidence="2 3">DSM 25619</strain>
    </source>
</reference>
<feature type="domain" description="Methyltransferase" evidence="1">
    <location>
        <begin position="40"/>
        <end position="135"/>
    </location>
</feature>
<keyword evidence="3" id="KW-1185">Reference proteome</keyword>
<proteinExistence type="predicted"/>
<gene>
    <name evidence="2" type="ORF">DFR47_102364</name>
</gene>
<dbReference type="Gene3D" id="2.20.25.110">
    <property type="entry name" value="S-adenosyl-L-methionine-dependent methyltransferases"/>
    <property type="match status" value="1"/>
</dbReference>
<dbReference type="Proteomes" id="UP000252893">
    <property type="component" value="Unassembled WGS sequence"/>
</dbReference>
<dbReference type="GO" id="GO:0008168">
    <property type="term" value="F:methyltransferase activity"/>
    <property type="evidence" value="ECO:0007669"/>
    <property type="project" value="UniProtKB-KW"/>
</dbReference>
<dbReference type="CDD" id="cd02440">
    <property type="entry name" value="AdoMet_MTases"/>
    <property type="match status" value="1"/>
</dbReference>
<dbReference type="Pfam" id="PF13649">
    <property type="entry name" value="Methyltransf_25"/>
    <property type="match status" value="1"/>
</dbReference>
<dbReference type="InterPro" id="IPR041698">
    <property type="entry name" value="Methyltransf_25"/>
</dbReference>
<dbReference type="AlphaFoldDB" id="A0A366E712"/>
<keyword evidence="2" id="KW-0489">Methyltransferase</keyword>
<evidence type="ECO:0000259" key="1">
    <source>
        <dbReference type="Pfam" id="PF13649"/>
    </source>
</evidence>
<dbReference type="InterPro" id="IPR029063">
    <property type="entry name" value="SAM-dependent_MTases_sf"/>
</dbReference>
<evidence type="ECO:0000313" key="2">
    <source>
        <dbReference type="EMBL" id="RBO97579.1"/>
    </source>
</evidence>
<protein>
    <submittedName>
        <fullName evidence="2">Methyltransferase family protein</fullName>
    </submittedName>
</protein>
<organism evidence="2 3">
    <name type="scientific">Pseudochrobactrum asaccharolyticum</name>
    <dbReference type="NCBI Taxonomy" id="354351"/>
    <lineage>
        <taxon>Bacteria</taxon>
        <taxon>Pseudomonadati</taxon>
        <taxon>Pseudomonadota</taxon>
        <taxon>Alphaproteobacteria</taxon>
        <taxon>Hyphomicrobiales</taxon>
        <taxon>Brucellaceae</taxon>
        <taxon>Pseudochrobactrum</taxon>
    </lineage>
</organism>
<name>A0A366E712_9HYPH</name>
<accession>A0A366E712</accession>
<dbReference type="Gene3D" id="3.40.50.150">
    <property type="entry name" value="Vaccinia Virus protein VP39"/>
    <property type="match status" value="1"/>
</dbReference>
<sequence>MSKTYGKLASRIYELDKPVGRSFGDVEFYLERLKSVAGPVLEPATGNGRMLVPLAQAGHSVSGFDLSPEMLALCKANCAQHGVEAELSEQGFTTFRYAQKFAAIVLPAGSFQLLTDVVDAMSFLRRSKEALVPNGKLLLDISVTGGFMDHAPRARHWQDGEDLLTLQEMRTATDYVKQVVTSQLRYELWRDTQLVTTEMELFSLRWWGMFELELALREAGFTQIKIFGDYQSGAVNTASADTLIFEAQ</sequence>
<dbReference type="SUPFAM" id="SSF53335">
    <property type="entry name" value="S-adenosyl-L-methionine-dependent methyltransferases"/>
    <property type="match status" value="1"/>
</dbReference>
<dbReference type="GO" id="GO:0032259">
    <property type="term" value="P:methylation"/>
    <property type="evidence" value="ECO:0007669"/>
    <property type="project" value="UniProtKB-KW"/>
</dbReference>
<dbReference type="OrthoDB" id="9804312at2"/>
<comment type="caution">
    <text evidence="2">The sequence shown here is derived from an EMBL/GenBank/DDBJ whole genome shotgun (WGS) entry which is preliminary data.</text>
</comment>